<accession>A0A1Y2IE55</accession>
<feature type="compositionally biased region" description="Polar residues" evidence="1">
    <location>
        <begin position="154"/>
        <end position="167"/>
    </location>
</feature>
<protein>
    <submittedName>
        <fullName evidence="2">Uncharacterized protein</fullName>
    </submittedName>
</protein>
<sequence length="518" mass="56533">MFNDFLFPQALHAGSPSSDAEAHTQRSWQSSTPAYHPSTSFQASQHPSQPILRQPVGFGSNPPSVPTYQAPPPQSIPSTPQYLTGQNPPSEQPSSVSRKKSSKGKEKDTSKSSPRKAKAADKVAASHPVSTQPYPPPPPGSVHAVQKTAFRVESYSNDRSANGSLYATQDGPYGAAFRADLPDRPKVKSSKKKSKSTAQQGEAAQLPAQALSQAPAAPGNPASSQYYPYQSAQQPPAAQQYSHPTTYHYPPQSHPPPAPAPPPHSYPQPGQGAPDQQGRAPYYRYDYEKLRQTAPAYRARMAASQSQSPGPGPAAPPPHHSYPTQHALPNPDQPSHSSRSSKPKDTHVYHNEYQYPPSPEYDQRDPSPPSPPADYYDSYPPQPPPSYHPSRHPPYPPSYPPPSVHSSEKRHKSKSRAHRHDHHSSPAPPPPGPYDGAPHVPDVPPPAVRVCRVLTLLIEDKRNMDGESMLAEVRVPLKQLDGGDEGYWADAQEVTEELQKGPSRIDGRCHHTCFWKSV</sequence>
<name>A0A1Y2IE55_TRAC3</name>
<feature type="compositionally biased region" description="Polar residues" evidence="1">
    <location>
        <begin position="25"/>
        <end position="48"/>
    </location>
</feature>
<feature type="compositionally biased region" description="Pro residues" evidence="1">
    <location>
        <begin position="63"/>
        <end position="75"/>
    </location>
</feature>
<keyword evidence="3" id="KW-1185">Reference proteome</keyword>
<feature type="compositionally biased region" description="Polar residues" evidence="1">
    <location>
        <begin position="76"/>
        <end position="93"/>
    </location>
</feature>
<organism evidence="2 3">
    <name type="scientific">Trametes coccinea (strain BRFM310)</name>
    <name type="common">Pycnoporus coccineus</name>
    <dbReference type="NCBI Taxonomy" id="1353009"/>
    <lineage>
        <taxon>Eukaryota</taxon>
        <taxon>Fungi</taxon>
        <taxon>Dikarya</taxon>
        <taxon>Basidiomycota</taxon>
        <taxon>Agaricomycotina</taxon>
        <taxon>Agaricomycetes</taxon>
        <taxon>Polyporales</taxon>
        <taxon>Polyporaceae</taxon>
        <taxon>Trametes</taxon>
    </lineage>
</organism>
<evidence type="ECO:0000313" key="2">
    <source>
        <dbReference type="EMBL" id="OSC99364.1"/>
    </source>
</evidence>
<feature type="compositionally biased region" description="Pro residues" evidence="1">
    <location>
        <begin position="380"/>
        <end position="403"/>
    </location>
</feature>
<dbReference type="AlphaFoldDB" id="A0A1Y2IE55"/>
<evidence type="ECO:0000256" key="1">
    <source>
        <dbReference type="SAM" id="MobiDB-lite"/>
    </source>
</evidence>
<reference evidence="2 3" key="1">
    <citation type="journal article" date="2015" name="Biotechnol. Biofuels">
        <title>Enhanced degradation of softwood versus hardwood by the white-rot fungus Pycnoporus coccineus.</title>
        <authorList>
            <person name="Couturier M."/>
            <person name="Navarro D."/>
            <person name="Chevret D."/>
            <person name="Henrissat B."/>
            <person name="Piumi F."/>
            <person name="Ruiz-Duenas F.J."/>
            <person name="Martinez A.T."/>
            <person name="Grigoriev I.V."/>
            <person name="Riley R."/>
            <person name="Lipzen A."/>
            <person name="Berrin J.G."/>
            <person name="Master E.R."/>
            <person name="Rosso M.N."/>
        </authorList>
    </citation>
    <scope>NUCLEOTIDE SEQUENCE [LARGE SCALE GENOMIC DNA]</scope>
    <source>
        <strain evidence="2 3">BRFM310</strain>
    </source>
</reference>
<feature type="compositionally biased region" description="Pro residues" evidence="1">
    <location>
        <begin position="310"/>
        <end position="320"/>
    </location>
</feature>
<feature type="region of interest" description="Disordered" evidence="1">
    <location>
        <begin position="1"/>
        <end position="444"/>
    </location>
</feature>
<feature type="compositionally biased region" description="Pro residues" evidence="1">
    <location>
        <begin position="252"/>
        <end position="266"/>
    </location>
</feature>
<proteinExistence type="predicted"/>
<feature type="compositionally biased region" description="Low complexity" evidence="1">
    <location>
        <begin position="203"/>
        <end position="251"/>
    </location>
</feature>
<evidence type="ECO:0000313" key="3">
    <source>
        <dbReference type="Proteomes" id="UP000193067"/>
    </source>
</evidence>
<dbReference type="EMBL" id="KZ084128">
    <property type="protein sequence ID" value="OSC99364.1"/>
    <property type="molecule type" value="Genomic_DNA"/>
</dbReference>
<dbReference type="OrthoDB" id="3215534at2759"/>
<gene>
    <name evidence="2" type="ORF">PYCCODRAFT_839440</name>
</gene>
<feature type="compositionally biased region" description="Low complexity" evidence="1">
    <location>
        <begin position="267"/>
        <end position="281"/>
    </location>
</feature>
<dbReference type="Proteomes" id="UP000193067">
    <property type="component" value="Unassembled WGS sequence"/>
</dbReference>
<feature type="compositionally biased region" description="Basic residues" evidence="1">
    <location>
        <begin position="408"/>
        <end position="422"/>
    </location>
</feature>